<keyword evidence="3" id="KW-1185">Reference proteome</keyword>
<dbReference type="RefSeq" id="XP_041185533.1">
    <property type="nucleotide sequence ID" value="XM_041337401.1"/>
</dbReference>
<dbReference type="GeneID" id="64631417"/>
<organism evidence="2 3">
    <name type="scientific">Suillus subaureus</name>
    <dbReference type="NCBI Taxonomy" id="48587"/>
    <lineage>
        <taxon>Eukaryota</taxon>
        <taxon>Fungi</taxon>
        <taxon>Dikarya</taxon>
        <taxon>Basidiomycota</taxon>
        <taxon>Agaricomycotina</taxon>
        <taxon>Agaricomycetes</taxon>
        <taxon>Agaricomycetidae</taxon>
        <taxon>Boletales</taxon>
        <taxon>Suillineae</taxon>
        <taxon>Suillaceae</taxon>
        <taxon>Suillus</taxon>
    </lineage>
</organism>
<comment type="caution">
    <text evidence="2">The sequence shown here is derived from an EMBL/GenBank/DDBJ whole genome shotgun (WGS) entry which is preliminary data.</text>
</comment>
<dbReference type="Proteomes" id="UP000807769">
    <property type="component" value="Unassembled WGS sequence"/>
</dbReference>
<dbReference type="AlphaFoldDB" id="A0A9P7DLB4"/>
<dbReference type="OrthoDB" id="2410195at2759"/>
<reference evidence="2" key="1">
    <citation type="journal article" date="2020" name="New Phytol.">
        <title>Comparative genomics reveals dynamic genome evolution in host specialist ectomycorrhizal fungi.</title>
        <authorList>
            <person name="Lofgren L.A."/>
            <person name="Nguyen N.H."/>
            <person name="Vilgalys R."/>
            <person name="Ruytinx J."/>
            <person name="Liao H.L."/>
            <person name="Branco S."/>
            <person name="Kuo A."/>
            <person name="LaButti K."/>
            <person name="Lipzen A."/>
            <person name="Andreopoulos W."/>
            <person name="Pangilinan J."/>
            <person name="Riley R."/>
            <person name="Hundley H."/>
            <person name="Na H."/>
            <person name="Barry K."/>
            <person name="Grigoriev I.V."/>
            <person name="Stajich J.E."/>
            <person name="Kennedy P.G."/>
        </authorList>
    </citation>
    <scope>NUCLEOTIDE SEQUENCE</scope>
    <source>
        <strain evidence="2">MN1</strain>
    </source>
</reference>
<dbReference type="EMBL" id="JABBWG010000199">
    <property type="protein sequence ID" value="KAG1797662.1"/>
    <property type="molecule type" value="Genomic_DNA"/>
</dbReference>
<feature type="compositionally biased region" description="Polar residues" evidence="1">
    <location>
        <begin position="48"/>
        <end position="68"/>
    </location>
</feature>
<evidence type="ECO:0000256" key="1">
    <source>
        <dbReference type="SAM" id="MobiDB-lite"/>
    </source>
</evidence>
<proteinExistence type="predicted"/>
<sequence length="68" mass="7704">MLPNLGVGSHRSYQMDLSMWFTLNCKERTLDELKIIGQVPYSIPRSVGGSSTSDNSQDRYWSNTHPSL</sequence>
<protein>
    <submittedName>
        <fullName evidence="2">Uncharacterized protein</fullName>
    </submittedName>
</protein>
<evidence type="ECO:0000313" key="2">
    <source>
        <dbReference type="EMBL" id="KAG1797662.1"/>
    </source>
</evidence>
<gene>
    <name evidence="2" type="ORF">BJ212DRAFT_1405151</name>
</gene>
<feature type="region of interest" description="Disordered" evidence="1">
    <location>
        <begin position="43"/>
        <end position="68"/>
    </location>
</feature>
<name>A0A9P7DLB4_9AGAM</name>
<accession>A0A9P7DLB4</accession>
<evidence type="ECO:0000313" key="3">
    <source>
        <dbReference type="Proteomes" id="UP000807769"/>
    </source>
</evidence>